<name>A0A7M7GF47_NASVI</name>
<feature type="signal peptide" evidence="2">
    <location>
        <begin position="1"/>
        <end position="16"/>
    </location>
</feature>
<evidence type="ECO:0000313" key="3">
    <source>
        <dbReference type="EnsemblMetazoa" id="XP_003427774"/>
    </source>
</evidence>
<reference evidence="3" key="1">
    <citation type="submission" date="2021-01" db="UniProtKB">
        <authorList>
            <consortium name="EnsemblMetazoa"/>
        </authorList>
    </citation>
    <scope>IDENTIFICATION</scope>
</reference>
<evidence type="ECO:0000256" key="2">
    <source>
        <dbReference type="SAM" id="SignalP"/>
    </source>
</evidence>
<dbReference type="EnsemblMetazoa" id="XM_003427726">
    <property type="protein sequence ID" value="XP_003427774"/>
    <property type="gene ID" value="LOC100679671"/>
</dbReference>
<dbReference type="OMA" id="RARDNEN"/>
<keyword evidence="1" id="KW-0175">Coiled coil</keyword>
<organism evidence="3 4">
    <name type="scientific">Nasonia vitripennis</name>
    <name type="common">Parasitic wasp</name>
    <dbReference type="NCBI Taxonomy" id="7425"/>
    <lineage>
        <taxon>Eukaryota</taxon>
        <taxon>Metazoa</taxon>
        <taxon>Ecdysozoa</taxon>
        <taxon>Arthropoda</taxon>
        <taxon>Hexapoda</taxon>
        <taxon>Insecta</taxon>
        <taxon>Pterygota</taxon>
        <taxon>Neoptera</taxon>
        <taxon>Endopterygota</taxon>
        <taxon>Hymenoptera</taxon>
        <taxon>Apocrita</taxon>
        <taxon>Proctotrupomorpha</taxon>
        <taxon>Chalcidoidea</taxon>
        <taxon>Pteromalidae</taxon>
        <taxon>Pteromalinae</taxon>
        <taxon>Nasonia</taxon>
    </lineage>
</organism>
<gene>
    <name evidence="3" type="primary">100679671</name>
</gene>
<feature type="chain" id="PRO_5029448664" evidence="2">
    <location>
        <begin position="17"/>
        <end position="246"/>
    </location>
</feature>
<evidence type="ECO:0000313" key="4">
    <source>
        <dbReference type="Proteomes" id="UP000002358"/>
    </source>
</evidence>
<accession>A0A7M7GF47</accession>
<dbReference type="AlphaFoldDB" id="A0A7M7GF47"/>
<dbReference type="Proteomes" id="UP000002358">
    <property type="component" value="Chromosome 1"/>
</dbReference>
<feature type="coiled-coil region" evidence="1">
    <location>
        <begin position="137"/>
        <end position="169"/>
    </location>
</feature>
<sequence length="246" mass="25853">MKGFLILSALVTVVTARFSVLQLSPLSDLQAHASASATASSSSQQVSLLRLLPNARVASDGQVLDTLETSLAEQQHEEAQQRARDNENVRSGLGLSPQVVSASALSSASSTVPLAADGRVLDTLEVRLAKAAHAAAHRNEQLRLASQNAQAAQAQAQQQQQNAESLLSSTSLAQSLASVNPTGAFTSSRVQLLQESPELSVVRAQQQQRQVVASHRQNILLTPQSNGLPILIGPDGQLVASPLLVL</sequence>
<evidence type="ECO:0000256" key="1">
    <source>
        <dbReference type="SAM" id="Coils"/>
    </source>
</evidence>
<keyword evidence="4" id="KW-1185">Reference proteome</keyword>
<protein>
    <submittedName>
        <fullName evidence="3">Uncharacterized protein</fullName>
    </submittedName>
</protein>
<dbReference type="InParanoid" id="A0A7M7GF47"/>
<keyword evidence="2" id="KW-0732">Signal</keyword>
<dbReference type="KEGG" id="nvi:100679671"/>
<proteinExistence type="predicted"/>